<dbReference type="PROSITE" id="PS00518">
    <property type="entry name" value="ZF_RING_1"/>
    <property type="match status" value="1"/>
</dbReference>
<evidence type="ECO:0000256" key="1">
    <source>
        <dbReference type="ARBA" id="ARBA00000900"/>
    </source>
</evidence>
<dbReference type="Pfam" id="PF13923">
    <property type="entry name" value="zf-C3HC4_2"/>
    <property type="match status" value="1"/>
</dbReference>
<evidence type="ECO:0000256" key="13">
    <source>
        <dbReference type="SAM" id="Phobius"/>
    </source>
</evidence>
<dbReference type="GO" id="GO:0061630">
    <property type="term" value="F:ubiquitin protein ligase activity"/>
    <property type="evidence" value="ECO:0007669"/>
    <property type="project" value="UniProtKB-EC"/>
</dbReference>
<evidence type="ECO:0000256" key="12">
    <source>
        <dbReference type="SAM" id="MobiDB-lite"/>
    </source>
</evidence>
<dbReference type="RefSeq" id="XP_004989948.1">
    <property type="nucleotide sequence ID" value="XM_004989891.1"/>
</dbReference>
<evidence type="ECO:0000256" key="4">
    <source>
        <dbReference type="ARBA" id="ARBA00012483"/>
    </source>
</evidence>
<proteinExistence type="predicted"/>
<dbReference type="OMA" id="ANARGFM"/>
<keyword evidence="9" id="KW-0862">Zinc</keyword>
<dbReference type="SMART" id="SM00184">
    <property type="entry name" value="RING"/>
    <property type="match status" value="1"/>
</dbReference>
<keyword evidence="5" id="KW-0808">Transferase</keyword>
<gene>
    <name evidence="15" type="ORF">PTSG_09518</name>
</gene>
<organism evidence="16">
    <name type="scientific">Salpingoeca rosetta (strain ATCC 50818 / BSB-021)</name>
    <dbReference type="NCBI Taxonomy" id="946362"/>
    <lineage>
        <taxon>Eukaryota</taxon>
        <taxon>Choanoflagellata</taxon>
        <taxon>Craspedida</taxon>
        <taxon>Salpingoecidae</taxon>
        <taxon>Salpingoeca</taxon>
    </lineage>
</organism>
<comment type="subcellular location">
    <subcellularLocation>
        <location evidence="2">Endomembrane system</location>
    </subcellularLocation>
</comment>
<comment type="pathway">
    <text evidence="3">Protein modification; protein ubiquitination.</text>
</comment>
<keyword evidence="16" id="KW-1185">Reference proteome</keyword>
<evidence type="ECO:0000256" key="9">
    <source>
        <dbReference type="ARBA" id="ARBA00022833"/>
    </source>
</evidence>
<dbReference type="PANTHER" id="PTHR12313">
    <property type="entry name" value="E3 UBIQUITIN-PROTEIN LIGASE RNF5-RELATED"/>
    <property type="match status" value="1"/>
</dbReference>
<dbReference type="EMBL" id="GL832980">
    <property type="protein sequence ID" value="EGD77884.1"/>
    <property type="molecule type" value="Genomic_DNA"/>
</dbReference>
<dbReference type="Proteomes" id="UP000007799">
    <property type="component" value="Unassembled WGS sequence"/>
</dbReference>
<dbReference type="FunCoup" id="F2UL85">
    <property type="interactions" value="627"/>
</dbReference>
<evidence type="ECO:0000256" key="3">
    <source>
        <dbReference type="ARBA" id="ARBA00004906"/>
    </source>
</evidence>
<dbReference type="InterPro" id="IPR017907">
    <property type="entry name" value="Znf_RING_CS"/>
</dbReference>
<dbReference type="GO" id="GO:0008270">
    <property type="term" value="F:zinc ion binding"/>
    <property type="evidence" value="ECO:0007669"/>
    <property type="project" value="UniProtKB-KW"/>
</dbReference>
<feature type="region of interest" description="Disordered" evidence="12">
    <location>
        <begin position="1"/>
        <end position="76"/>
    </location>
</feature>
<dbReference type="CDD" id="cd16745">
    <property type="entry name" value="RING-HC_AtRMA-like"/>
    <property type="match status" value="1"/>
</dbReference>
<dbReference type="OrthoDB" id="6270329at2759"/>
<reference evidence="15" key="1">
    <citation type="submission" date="2009-08" db="EMBL/GenBank/DDBJ databases">
        <title>Annotation of Salpingoeca rosetta.</title>
        <authorList>
            <consortium name="The Broad Institute Genome Sequencing Platform"/>
            <person name="Russ C."/>
            <person name="Cuomo C."/>
            <person name="Burger G."/>
            <person name="Gray M.W."/>
            <person name="Holland P.W.H."/>
            <person name="King N."/>
            <person name="Lang F.B.F."/>
            <person name="Roger A.J."/>
            <person name="Ruiz-Trillo I."/>
            <person name="Young S.K."/>
            <person name="Zeng Q."/>
            <person name="Gargeya S."/>
            <person name="Alvarado L."/>
            <person name="Berlin A."/>
            <person name="Chapman S.B."/>
            <person name="Chen Z."/>
            <person name="Freedman E."/>
            <person name="Gellesch M."/>
            <person name="Goldberg J."/>
            <person name="Griggs A."/>
            <person name="Gujja S."/>
            <person name="Heilman E."/>
            <person name="Heiman D."/>
            <person name="Howarth C."/>
            <person name="Mehta T."/>
            <person name="Neiman D."/>
            <person name="Pearson M."/>
            <person name="Roberts A."/>
            <person name="Saif S."/>
            <person name="Shea T."/>
            <person name="Shenoy N."/>
            <person name="Sisk P."/>
            <person name="Stolte C."/>
            <person name="Sykes S."/>
            <person name="White J."/>
            <person name="Yandava C."/>
            <person name="Haas B."/>
            <person name="Nusbaum C."/>
            <person name="Birren B."/>
        </authorList>
    </citation>
    <scope>NUCLEOTIDE SEQUENCE [LARGE SCALE GENOMIC DNA]</scope>
    <source>
        <strain evidence="15">ATCC 50818</strain>
    </source>
</reference>
<dbReference type="InParanoid" id="F2UL85"/>
<name>F2UL85_SALR5</name>
<keyword evidence="8" id="KW-0833">Ubl conjugation pathway</keyword>
<dbReference type="EC" id="2.3.2.27" evidence="4"/>
<dbReference type="KEGG" id="sre:PTSG_09518"/>
<evidence type="ECO:0000256" key="8">
    <source>
        <dbReference type="ARBA" id="ARBA00022786"/>
    </source>
</evidence>
<evidence type="ECO:0000256" key="7">
    <source>
        <dbReference type="ARBA" id="ARBA00022771"/>
    </source>
</evidence>
<dbReference type="eggNOG" id="KOG0823">
    <property type="taxonomic scope" value="Eukaryota"/>
</dbReference>
<evidence type="ECO:0000256" key="6">
    <source>
        <dbReference type="ARBA" id="ARBA00022723"/>
    </source>
</evidence>
<dbReference type="AlphaFoldDB" id="F2UL85"/>
<dbReference type="InterPro" id="IPR001841">
    <property type="entry name" value="Znf_RING"/>
</dbReference>
<keyword evidence="13" id="KW-1133">Transmembrane helix</keyword>
<keyword evidence="7 11" id="KW-0863">Zinc-finger</keyword>
<evidence type="ECO:0000256" key="5">
    <source>
        <dbReference type="ARBA" id="ARBA00022679"/>
    </source>
</evidence>
<dbReference type="SUPFAM" id="SSF57850">
    <property type="entry name" value="RING/U-box"/>
    <property type="match status" value="1"/>
</dbReference>
<comment type="catalytic activity">
    <reaction evidence="1">
        <text>S-ubiquitinyl-[E2 ubiquitin-conjugating enzyme]-L-cysteine + [acceptor protein]-L-lysine = [E2 ubiquitin-conjugating enzyme]-L-cysteine + N(6)-ubiquitinyl-[acceptor protein]-L-lysine.</text>
        <dbReference type="EC" id="2.3.2.27"/>
    </reaction>
</comment>
<dbReference type="GO" id="GO:0016567">
    <property type="term" value="P:protein ubiquitination"/>
    <property type="evidence" value="ECO:0007669"/>
    <property type="project" value="UniProtKB-UniPathway"/>
</dbReference>
<feature type="compositionally biased region" description="Acidic residues" evidence="12">
    <location>
        <begin position="34"/>
        <end position="72"/>
    </location>
</feature>
<dbReference type="STRING" id="946362.F2UL85"/>
<accession>F2UL85</accession>
<keyword evidence="6" id="KW-0479">Metal-binding</keyword>
<evidence type="ECO:0000256" key="10">
    <source>
        <dbReference type="ARBA" id="ARBA00023136"/>
    </source>
</evidence>
<dbReference type="GeneID" id="16070501"/>
<dbReference type="InterPro" id="IPR013083">
    <property type="entry name" value="Znf_RING/FYVE/PHD"/>
</dbReference>
<evidence type="ECO:0000313" key="16">
    <source>
        <dbReference type="Proteomes" id="UP000007799"/>
    </source>
</evidence>
<dbReference type="PROSITE" id="PS50089">
    <property type="entry name" value="ZF_RING_2"/>
    <property type="match status" value="1"/>
</dbReference>
<keyword evidence="13" id="KW-0812">Transmembrane</keyword>
<feature type="transmembrane region" description="Helical" evidence="13">
    <location>
        <begin position="215"/>
        <end position="232"/>
    </location>
</feature>
<evidence type="ECO:0000256" key="11">
    <source>
        <dbReference type="PROSITE-ProRule" id="PRU00175"/>
    </source>
</evidence>
<evidence type="ECO:0000259" key="14">
    <source>
        <dbReference type="PROSITE" id="PS50089"/>
    </source>
</evidence>
<sequence>MADADDGIRVSAAVADSAHRRRRRTRTRPVQGQETEEEGAEPVIVLDEDDDDDDDDDDAGDAADGNEGDAGDDNQTATDSEFSCNICLDAVSDPVVTRCGHLFCWPCLHEWLRRKPDCPVCKAGVTQDSVIPIYTASNKTDPRTKQHPPRPQAERAPPVQNTNPFGNFMNGMFGPGQANANFNAQFFVGVPPFGGFHMNVGGADLTPEQRRQQQAALQWFLLGLFILFLVLWL</sequence>
<dbReference type="InterPro" id="IPR045103">
    <property type="entry name" value="RNF5/RNF185-like"/>
</dbReference>
<dbReference type="Gene3D" id="3.30.40.10">
    <property type="entry name" value="Zinc/RING finger domain, C3HC4 (zinc finger)"/>
    <property type="match status" value="1"/>
</dbReference>
<protein>
    <recommendedName>
        <fullName evidence="4">RING-type E3 ubiquitin transferase</fullName>
        <ecNumber evidence="4">2.3.2.27</ecNumber>
    </recommendedName>
</protein>
<keyword evidence="10 13" id="KW-0472">Membrane</keyword>
<feature type="domain" description="RING-type" evidence="14">
    <location>
        <begin position="84"/>
        <end position="122"/>
    </location>
</feature>
<dbReference type="UniPathway" id="UPA00143"/>
<evidence type="ECO:0000313" key="15">
    <source>
        <dbReference type="EMBL" id="EGD77884.1"/>
    </source>
</evidence>
<feature type="region of interest" description="Disordered" evidence="12">
    <location>
        <begin position="138"/>
        <end position="160"/>
    </location>
</feature>
<dbReference type="GO" id="GO:0006511">
    <property type="term" value="P:ubiquitin-dependent protein catabolic process"/>
    <property type="evidence" value="ECO:0007669"/>
    <property type="project" value="InterPro"/>
</dbReference>
<dbReference type="GO" id="GO:0005783">
    <property type="term" value="C:endoplasmic reticulum"/>
    <property type="evidence" value="ECO:0007669"/>
    <property type="project" value="InterPro"/>
</dbReference>
<evidence type="ECO:0000256" key="2">
    <source>
        <dbReference type="ARBA" id="ARBA00004308"/>
    </source>
</evidence>